<protein>
    <submittedName>
        <fullName evidence="1">Uncharacterized protein</fullName>
    </submittedName>
</protein>
<name>A0AAW2K5N3_SESRA</name>
<dbReference type="AlphaFoldDB" id="A0AAW2K5N3"/>
<organism evidence="1">
    <name type="scientific">Sesamum radiatum</name>
    <name type="common">Black benniseed</name>
    <dbReference type="NCBI Taxonomy" id="300843"/>
    <lineage>
        <taxon>Eukaryota</taxon>
        <taxon>Viridiplantae</taxon>
        <taxon>Streptophyta</taxon>
        <taxon>Embryophyta</taxon>
        <taxon>Tracheophyta</taxon>
        <taxon>Spermatophyta</taxon>
        <taxon>Magnoliopsida</taxon>
        <taxon>eudicotyledons</taxon>
        <taxon>Gunneridae</taxon>
        <taxon>Pentapetalae</taxon>
        <taxon>asterids</taxon>
        <taxon>lamiids</taxon>
        <taxon>Lamiales</taxon>
        <taxon>Pedaliaceae</taxon>
        <taxon>Sesamum</taxon>
    </lineage>
</organism>
<proteinExistence type="predicted"/>
<reference evidence="1" key="2">
    <citation type="journal article" date="2024" name="Plant">
        <title>Genomic evolution and insights into agronomic trait innovations of Sesamum species.</title>
        <authorList>
            <person name="Miao H."/>
            <person name="Wang L."/>
            <person name="Qu L."/>
            <person name="Liu H."/>
            <person name="Sun Y."/>
            <person name="Le M."/>
            <person name="Wang Q."/>
            <person name="Wei S."/>
            <person name="Zheng Y."/>
            <person name="Lin W."/>
            <person name="Duan Y."/>
            <person name="Cao H."/>
            <person name="Xiong S."/>
            <person name="Wang X."/>
            <person name="Wei L."/>
            <person name="Li C."/>
            <person name="Ma Q."/>
            <person name="Ju M."/>
            <person name="Zhao R."/>
            <person name="Li G."/>
            <person name="Mu C."/>
            <person name="Tian Q."/>
            <person name="Mei H."/>
            <person name="Zhang T."/>
            <person name="Gao T."/>
            <person name="Zhang H."/>
        </authorList>
    </citation>
    <scope>NUCLEOTIDE SEQUENCE</scope>
    <source>
        <strain evidence="1">G02</strain>
    </source>
</reference>
<gene>
    <name evidence="1" type="ORF">Sradi_6446600</name>
</gene>
<comment type="caution">
    <text evidence="1">The sequence shown here is derived from an EMBL/GenBank/DDBJ whole genome shotgun (WGS) entry which is preliminary data.</text>
</comment>
<sequence length="67" mass="6676">MYDIEIEGVEVSETGVVDGGQTEGVGVSEIGAVGVGVAETEVAGVGETEGIGVSEAEAAGLVRLRVW</sequence>
<accession>A0AAW2K5N3</accession>
<evidence type="ECO:0000313" key="1">
    <source>
        <dbReference type="EMBL" id="KAL0301698.1"/>
    </source>
</evidence>
<reference evidence="1" key="1">
    <citation type="submission" date="2020-06" db="EMBL/GenBank/DDBJ databases">
        <authorList>
            <person name="Li T."/>
            <person name="Hu X."/>
            <person name="Zhang T."/>
            <person name="Song X."/>
            <person name="Zhang H."/>
            <person name="Dai N."/>
            <person name="Sheng W."/>
            <person name="Hou X."/>
            <person name="Wei L."/>
        </authorList>
    </citation>
    <scope>NUCLEOTIDE SEQUENCE</scope>
    <source>
        <strain evidence="1">G02</strain>
        <tissue evidence="1">Leaf</tissue>
    </source>
</reference>
<dbReference type="EMBL" id="JACGWJ010000030">
    <property type="protein sequence ID" value="KAL0301698.1"/>
    <property type="molecule type" value="Genomic_DNA"/>
</dbReference>